<feature type="region of interest" description="Disordered" evidence="1">
    <location>
        <begin position="1"/>
        <end position="65"/>
    </location>
</feature>
<gene>
    <name evidence="2" type="ORF">GCM10009759_64840</name>
</gene>
<comment type="caution">
    <text evidence="2">The sequence shown here is derived from an EMBL/GenBank/DDBJ whole genome shotgun (WGS) entry which is preliminary data.</text>
</comment>
<organism evidence="2 3">
    <name type="scientific">Kitasatospora saccharophila</name>
    <dbReference type="NCBI Taxonomy" id="407973"/>
    <lineage>
        <taxon>Bacteria</taxon>
        <taxon>Bacillati</taxon>
        <taxon>Actinomycetota</taxon>
        <taxon>Actinomycetes</taxon>
        <taxon>Kitasatosporales</taxon>
        <taxon>Streptomycetaceae</taxon>
        <taxon>Kitasatospora</taxon>
    </lineage>
</organism>
<protein>
    <submittedName>
        <fullName evidence="2">Uncharacterized protein</fullName>
    </submittedName>
</protein>
<name>A0ABN2XW73_9ACTN</name>
<evidence type="ECO:0000256" key="1">
    <source>
        <dbReference type="SAM" id="MobiDB-lite"/>
    </source>
</evidence>
<dbReference type="Proteomes" id="UP001500897">
    <property type="component" value="Unassembled WGS sequence"/>
</dbReference>
<feature type="compositionally biased region" description="Basic and acidic residues" evidence="1">
    <location>
        <begin position="141"/>
        <end position="156"/>
    </location>
</feature>
<reference evidence="3" key="1">
    <citation type="journal article" date="2019" name="Int. J. Syst. Evol. Microbiol.">
        <title>The Global Catalogue of Microorganisms (GCM) 10K type strain sequencing project: providing services to taxonomists for standard genome sequencing and annotation.</title>
        <authorList>
            <consortium name="The Broad Institute Genomics Platform"/>
            <consortium name="The Broad Institute Genome Sequencing Center for Infectious Disease"/>
            <person name="Wu L."/>
            <person name="Ma J."/>
        </authorList>
    </citation>
    <scope>NUCLEOTIDE SEQUENCE [LARGE SCALE GENOMIC DNA]</scope>
    <source>
        <strain evidence="3">JCM 14559</strain>
    </source>
</reference>
<proteinExistence type="predicted"/>
<sequence length="170" mass="18743">MRPGAATLTPSEPKGDGTVERRTPREKKRLSYLKDGRNEYGENDKSSRRNVRLNKRAPNSANRRRARTALAALLGPPDGVRAGAAEERLTGRRPKRWRKFPDAPLGVVVDGALQRRAETDPAGAGRAAARLRRVRSRFDWASRADDPLLPPHEVRRVRSAPAGDGAADRA</sequence>
<accession>A0ABN2XW73</accession>
<keyword evidence="3" id="KW-1185">Reference proteome</keyword>
<evidence type="ECO:0000313" key="3">
    <source>
        <dbReference type="Proteomes" id="UP001500897"/>
    </source>
</evidence>
<feature type="compositionally biased region" description="Basic and acidic residues" evidence="1">
    <location>
        <begin position="13"/>
        <end position="23"/>
    </location>
</feature>
<dbReference type="EMBL" id="BAAANS010000060">
    <property type="protein sequence ID" value="GAA2117964.1"/>
    <property type="molecule type" value="Genomic_DNA"/>
</dbReference>
<evidence type="ECO:0000313" key="2">
    <source>
        <dbReference type="EMBL" id="GAA2117964.1"/>
    </source>
</evidence>
<feature type="region of interest" description="Disordered" evidence="1">
    <location>
        <begin position="141"/>
        <end position="170"/>
    </location>
</feature>
<feature type="compositionally biased region" description="Basic and acidic residues" evidence="1">
    <location>
        <begin position="32"/>
        <end position="47"/>
    </location>
</feature>